<evidence type="ECO:0000313" key="7">
    <source>
        <dbReference type="Proteomes" id="UP000289257"/>
    </source>
</evidence>
<accession>A0A4Q0AGJ3</accession>
<dbReference type="SUPFAM" id="SSF160246">
    <property type="entry name" value="EspE N-terminal domain-like"/>
    <property type="match status" value="1"/>
</dbReference>
<dbReference type="Gene3D" id="3.30.300.160">
    <property type="entry name" value="Type II secretion system, protein E, N-terminal domain"/>
    <property type="match status" value="1"/>
</dbReference>
<dbReference type="AlphaFoldDB" id="A0A4Q0AGJ3"/>
<dbReference type="InterPro" id="IPR027417">
    <property type="entry name" value="P-loop_NTPase"/>
</dbReference>
<dbReference type="Gene3D" id="3.30.450.90">
    <property type="match status" value="1"/>
</dbReference>
<comment type="caution">
    <text evidence="6">The sequence shown here is derived from an EMBL/GenBank/DDBJ whole genome shotgun (WGS) entry which is preliminary data.</text>
</comment>
<dbReference type="PANTHER" id="PTHR30258:SF1">
    <property type="entry name" value="PROTEIN TRANSPORT PROTEIN HOFB HOMOLOG"/>
    <property type="match status" value="1"/>
</dbReference>
<keyword evidence="2" id="KW-0547">Nucleotide-binding</keyword>
<gene>
    <name evidence="6" type="ORF">EOT05_00655</name>
</gene>
<keyword evidence="3" id="KW-0067">ATP-binding</keyword>
<organism evidence="6 7">
    <name type="scientific">Candidatus Microsaccharimonas sossegonensis</name>
    <dbReference type="NCBI Taxonomy" id="2506948"/>
    <lineage>
        <taxon>Bacteria</taxon>
        <taxon>Candidatus Saccharimonadota</taxon>
        <taxon>Candidatus Saccharimonadia</taxon>
        <taxon>Candidatus Saccharimonadales</taxon>
        <taxon>Candidatus Saccharimonadaceae</taxon>
        <taxon>Candidatus Microsaccharimonas</taxon>
    </lineage>
</organism>
<proteinExistence type="inferred from homology"/>
<name>A0A4Q0AGJ3_9BACT</name>
<evidence type="ECO:0000256" key="1">
    <source>
        <dbReference type="ARBA" id="ARBA00006611"/>
    </source>
</evidence>
<feature type="domain" description="Type II secretion system protein GspE N-terminal" evidence="5">
    <location>
        <begin position="61"/>
        <end position="144"/>
    </location>
</feature>
<dbReference type="GO" id="GO:0005886">
    <property type="term" value="C:plasma membrane"/>
    <property type="evidence" value="ECO:0007669"/>
    <property type="project" value="TreeGrafter"/>
</dbReference>
<dbReference type="Pfam" id="PF00437">
    <property type="entry name" value="T2SSE"/>
    <property type="match status" value="1"/>
</dbReference>
<dbReference type="InterPro" id="IPR001482">
    <property type="entry name" value="T2SS/T4SS_dom"/>
</dbReference>
<sequence length="595" mass="66288">MRISDTILETLLGRANLATPEQITSLKEEATRSKRTLQETVVDQRITDDRTLIKLFADYASIPYVELDPQQISTDILQLIPERIARQYNAVLFQVDEDGVRHLAMEDPDDVQAVNFLQKEIGLNSRIHIATRENILSALEAYRGDVNKELNAVIDVQRVNSEKSDMEVVSEEDIAEDSPIAQTVNLLLEYAIRSHASDVHIEPREDFVQIRYRVDGILKEVNRLPRNVLGALISRIKILANLKIDERRVPQDGRFKIKVGGKQYALRVSSLPIADGEKVVMRILDESNEAVSLESLGYWGKALKDVQHEMVEPNGIVLITGPTGSGKSTSLFSMLSILNHPEVNISTIEDPVEYKIPGVNQTQTNQKAGMTFSTGLRALLRQDPNIIMIGEIRDGETANLAIQAALTGHMVFSTLHTNNAATSLPRLLDMQIEPFLISSTIRAVVGQRLVRRLHHASRQSFIPTAEEQAQIIKLFGLTPGQDFRTIHELEKQAAAEGLGGDTPLSTNETGFVSLWRADKDFHDDDAQEGYKGRIGIYEVLTNSPEVKKLIMTHGSSDQIQAQAIADGMMTMQIDGLIKALRGETTIEEVLRVSRD</sequence>
<dbReference type="Gene3D" id="3.40.50.300">
    <property type="entry name" value="P-loop containing nucleotide triphosphate hydrolases"/>
    <property type="match status" value="1"/>
</dbReference>
<dbReference type="GO" id="GO:0016887">
    <property type="term" value="F:ATP hydrolysis activity"/>
    <property type="evidence" value="ECO:0007669"/>
    <property type="project" value="TreeGrafter"/>
</dbReference>
<evidence type="ECO:0000259" key="5">
    <source>
        <dbReference type="Pfam" id="PF05157"/>
    </source>
</evidence>
<protein>
    <submittedName>
        <fullName evidence="6">Type II/IV secretion system protein</fullName>
    </submittedName>
</protein>
<evidence type="ECO:0000313" key="6">
    <source>
        <dbReference type="EMBL" id="RWZ78262.1"/>
    </source>
</evidence>
<dbReference type="InterPro" id="IPR007831">
    <property type="entry name" value="T2SS_GspE_N"/>
</dbReference>
<dbReference type="PANTHER" id="PTHR30258">
    <property type="entry name" value="TYPE II SECRETION SYSTEM PROTEIN GSPE-RELATED"/>
    <property type="match status" value="1"/>
</dbReference>
<keyword evidence="7" id="KW-1185">Reference proteome</keyword>
<dbReference type="GO" id="GO:0005524">
    <property type="term" value="F:ATP binding"/>
    <property type="evidence" value="ECO:0007669"/>
    <property type="project" value="UniProtKB-KW"/>
</dbReference>
<dbReference type="InterPro" id="IPR037257">
    <property type="entry name" value="T2SS_E_N_sf"/>
</dbReference>
<dbReference type="CDD" id="cd01129">
    <property type="entry name" value="PulE-GspE-like"/>
    <property type="match status" value="1"/>
</dbReference>
<dbReference type="SUPFAM" id="SSF52540">
    <property type="entry name" value="P-loop containing nucleoside triphosphate hydrolases"/>
    <property type="match status" value="1"/>
</dbReference>
<feature type="domain" description="Bacterial type II secretion system protein E" evidence="4">
    <location>
        <begin position="175"/>
        <end position="591"/>
    </location>
</feature>
<evidence type="ECO:0000256" key="2">
    <source>
        <dbReference type="ARBA" id="ARBA00022741"/>
    </source>
</evidence>
<dbReference type="EMBL" id="SCKX01000001">
    <property type="protein sequence ID" value="RWZ78262.1"/>
    <property type="molecule type" value="Genomic_DNA"/>
</dbReference>
<dbReference type="Proteomes" id="UP000289257">
    <property type="component" value="Unassembled WGS sequence"/>
</dbReference>
<dbReference type="Pfam" id="PF05157">
    <property type="entry name" value="MshEN"/>
    <property type="match status" value="1"/>
</dbReference>
<reference evidence="6" key="1">
    <citation type="submission" date="2019-01" db="EMBL/GenBank/DDBJ databases">
        <title>Genomic signatures and co-occurrence patterns of the ultra-small Saccharimodia (Patescibacteria phylum) suggest a symbiotic lifestyle.</title>
        <authorList>
            <person name="Lemos L."/>
            <person name="Medeiros J."/>
            <person name="Andreote F."/>
            <person name="Fernandes G."/>
            <person name="Varani A."/>
            <person name="Oliveira G."/>
            <person name="Pylro V."/>
        </authorList>
    </citation>
    <scope>NUCLEOTIDE SEQUENCE [LARGE SCALE GENOMIC DNA]</scope>
    <source>
        <strain evidence="6">AMD02</strain>
    </source>
</reference>
<evidence type="ECO:0000256" key="3">
    <source>
        <dbReference type="ARBA" id="ARBA00022840"/>
    </source>
</evidence>
<evidence type="ECO:0000259" key="4">
    <source>
        <dbReference type="Pfam" id="PF00437"/>
    </source>
</evidence>
<comment type="similarity">
    <text evidence="1">Belongs to the GSP E family.</text>
</comment>